<dbReference type="InterPro" id="IPR036679">
    <property type="entry name" value="FlgN-like_sf"/>
</dbReference>
<gene>
    <name evidence="4" type="ORF">DNFV4_03423</name>
</gene>
<dbReference type="Pfam" id="PF05130">
    <property type="entry name" value="FlgN"/>
    <property type="match status" value="1"/>
</dbReference>
<keyword evidence="3" id="KW-1005">Bacterial flagellum biogenesis</keyword>
<dbReference type="KEGG" id="nti:DNFV4_03423"/>
<dbReference type="AlphaFoldDB" id="A0AA86N1D0"/>
<protein>
    <submittedName>
        <fullName evidence="4">FlgN family protein</fullName>
    </submittedName>
</protein>
<evidence type="ECO:0000256" key="2">
    <source>
        <dbReference type="ARBA" id="ARBA00007703"/>
    </source>
</evidence>
<evidence type="ECO:0000313" key="4">
    <source>
        <dbReference type="EMBL" id="CAI4032993.1"/>
    </source>
</evidence>
<comment type="function">
    <text evidence="1">Required for the efficient initiation of filament assembly.</text>
</comment>
<keyword evidence="5" id="KW-1185">Reference proteome</keyword>
<dbReference type="RefSeq" id="WP_289269818.1">
    <property type="nucleotide sequence ID" value="NZ_OX365700.1"/>
</dbReference>
<sequence>MPCASANESIMMLLSLLDQEITELEVLADLVQEERRALSRCSIFSLDGIAQRRLHTVHQLEQLEIRRAQLADRLAQEQGFRLGQEGLRRLADRLGGQIGDRLHAAGWRLTDLVEEVRGGMAINHLALSGLREHAENALRLWQDGGELSLYSASGVRKPAVSTARVVAHKG</sequence>
<comment type="similarity">
    <text evidence="2">Belongs to the FlgN family.</text>
</comment>
<accession>A0AA86N1D0</accession>
<organism evidence="4 5">
    <name type="scientific">Nitrospira tepida</name>
    <dbReference type="NCBI Taxonomy" id="2973512"/>
    <lineage>
        <taxon>Bacteria</taxon>
        <taxon>Pseudomonadati</taxon>
        <taxon>Nitrospirota</taxon>
        <taxon>Nitrospiria</taxon>
        <taxon>Nitrospirales</taxon>
        <taxon>Nitrospiraceae</taxon>
        <taxon>Nitrospira</taxon>
    </lineage>
</organism>
<dbReference type="GO" id="GO:0044780">
    <property type="term" value="P:bacterial-type flagellum assembly"/>
    <property type="evidence" value="ECO:0007669"/>
    <property type="project" value="InterPro"/>
</dbReference>
<dbReference type="SUPFAM" id="SSF140566">
    <property type="entry name" value="FlgN-like"/>
    <property type="match status" value="1"/>
</dbReference>
<name>A0AA86N1D0_9BACT</name>
<dbReference type="InterPro" id="IPR007809">
    <property type="entry name" value="FlgN-like"/>
</dbReference>
<dbReference type="Proteomes" id="UP001179121">
    <property type="component" value="Chromosome"/>
</dbReference>
<evidence type="ECO:0000313" key="5">
    <source>
        <dbReference type="Proteomes" id="UP001179121"/>
    </source>
</evidence>
<reference evidence="4" key="1">
    <citation type="submission" date="2022-10" db="EMBL/GenBank/DDBJ databases">
        <authorList>
            <person name="Koch H."/>
        </authorList>
    </citation>
    <scope>NUCLEOTIDE SEQUENCE</scope>
    <source>
        <strain evidence="4">DNF</strain>
    </source>
</reference>
<proteinExistence type="inferred from homology"/>
<dbReference type="EMBL" id="OX365700">
    <property type="protein sequence ID" value="CAI4032993.1"/>
    <property type="molecule type" value="Genomic_DNA"/>
</dbReference>
<evidence type="ECO:0000256" key="3">
    <source>
        <dbReference type="ARBA" id="ARBA00022795"/>
    </source>
</evidence>
<evidence type="ECO:0000256" key="1">
    <source>
        <dbReference type="ARBA" id="ARBA00002397"/>
    </source>
</evidence>
<dbReference type="Gene3D" id="1.20.58.300">
    <property type="entry name" value="FlgN-like"/>
    <property type="match status" value="1"/>
</dbReference>